<name>A0ABW0LYL4_9BACL</name>
<dbReference type="InterPro" id="IPR049053">
    <property type="entry name" value="AFCA-like_C"/>
</dbReference>
<evidence type="ECO:0000259" key="2">
    <source>
        <dbReference type="Pfam" id="PF21307"/>
    </source>
</evidence>
<dbReference type="InterPro" id="IPR016518">
    <property type="entry name" value="Alpha-L-fucosidase"/>
</dbReference>
<reference evidence="5" key="1">
    <citation type="journal article" date="2019" name="Int. J. Syst. Evol. Microbiol.">
        <title>The Global Catalogue of Microorganisms (GCM) 10K type strain sequencing project: providing services to taxonomists for standard genome sequencing and annotation.</title>
        <authorList>
            <consortium name="The Broad Institute Genomics Platform"/>
            <consortium name="The Broad Institute Genome Sequencing Center for Infectious Disease"/>
            <person name="Wu L."/>
            <person name="Ma J."/>
        </authorList>
    </citation>
    <scope>NUCLEOTIDE SEQUENCE [LARGE SCALE GENOMIC DNA]</scope>
    <source>
        <strain evidence="5">CCUG 57113</strain>
    </source>
</reference>
<dbReference type="PANTHER" id="PTHR31084">
    <property type="entry name" value="ALPHA-L-FUCOSIDASE 2"/>
    <property type="match status" value="1"/>
</dbReference>
<evidence type="ECO:0000259" key="3">
    <source>
        <dbReference type="Pfam" id="PF22124"/>
    </source>
</evidence>
<accession>A0ABW0LYL4</accession>
<dbReference type="SUPFAM" id="SSF48208">
    <property type="entry name" value="Six-hairpin glycosidases"/>
    <property type="match status" value="1"/>
</dbReference>
<dbReference type="PANTHER" id="PTHR31084:SF0">
    <property type="entry name" value="ALPHA-L-FUCOSIDASE 2"/>
    <property type="match status" value="1"/>
</dbReference>
<proteinExistence type="predicted"/>
<dbReference type="Proteomes" id="UP001596105">
    <property type="component" value="Unassembled WGS sequence"/>
</dbReference>
<sequence>MEELRVNDRIWFDKPADKWDEALPIGNGRLGGMVFGNTGTERIQLNEDSLWFGGPTERNNPDALANLPDIREMLLSGRLNEAHRLAAMALSGVPESQRHYMPLGDLQLTLQESLGEISDYQRELDLTNGVVQVNYSIGEVRYSREVFASYPDQALVVRISSNRPAGASLDVRLVGARNRHTDGLERIDPATVRIRGKTGGEDGIRYSSALRVLADGGSTRMIGEFLVIEGADSVTLLLTAATSFRYDDPDSECLQALDAAAARPYGELLERHMEDYRALFGRVSLRLGSVLDALEEGTATMPTDARLERMRQGSEDNGLVSLYFQFGRYLLISSSRPGSLPANLQGIWNDDINPAWDSKYTININTQMNYWPAEIGNLSECHEPLFDLIERMRDRGRRTASAMYGCGGFVAHHNTDIWADTAPQDIWLPATHWPMGAAWLCLHLWEHYAFTGDREFLAKAYGTMKEAALFFLDYLTELPDGRLVTNPSVSPENTYILPNGESGTLCVGPAMDSQILHALFTGCIEASAALGTDETFRGQVSAARSRLPEPKIGRHGQIQEWLEDYEEAEPGHRHISHLFALYPGNQFTVRGTPELARAARVTLDRRLANGGGHTGWSRAWLINFWARLEDGEETYRNVLALLRYSTLPNLFDNHPPFQIDGNFGGTAGIAEMLVQSHTGELHLLPALPTAWPEGQATGLRARGGYEVDVRWEPDGRWTTQVRASIAGLCRVRSVSIVRVTRSGDPIAFERAEDGVVAFTAEAGAVYVLEGVR</sequence>
<evidence type="ECO:0000259" key="1">
    <source>
        <dbReference type="Pfam" id="PF14498"/>
    </source>
</evidence>
<evidence type="ECO:0000313" key="5">
    <source>
        <dbReference type="Proteomes" id="UP001596105"/>
    </source>
</evidence>
<evidence type="ECO:0000313" key="4">
    <source>
        <dbReference type="EMBL" id="MFC5470938.1"/>
    </source>
</evidence>
<dbReference type="Pfam" id="PF14498">
    <property type="entry name" value="Glyco_hyd_65N_2"/>
    <property type="match status" value="1"/>
</dbReference>
<dbReference type="InterPro" id="IPR012341">
    <property type="entry name" value="6hp_glycosidase-like_sf"/>
</dbReference>
<dbReference type="PIRSF" id="PIRSF007663">
    <property type="entry name" value="UCP007663"/>
    <property type="match status" value="1"/>
</dbReference>
<keyword evidence="5" id="KW-1185">Reference proteome</keyword>
<protein>
    <submittedName>
        <fullName evidence="4">Glycoside hydrolase N-terminal domain-containing protein</fullName>
    </submittedName>
</protein>
<feature type="domain" description="Alpha fucosidase A-like C-terminal" evidence="2">
    <location>
        <begin position="675"/>
        <end position="768"/>
    </location>
</feature>
<keyword evidence="4" id="KW-0378">Hydrolase</keyword>
<dbReference type="RefSeq" id="WP_378083021.1">
    <property type="nucleotide sequence ID" value="NZ_JBHSMH010000082.1"/>
</dbReference>
<dbReference type="InterPro" id="IPR008928">
    <property type="entry name" value="6-hairpin_glycosidase_sf"/>
</dbReference>
<dbReference type="EMBL" id="JBHSMH010000082">
    <property type="protein sequence ID" value="MFC5470938.1"/>
    <property type="molecule type" value="Genomic_DNA"/>
</dbReference>
<dbReference type="Gene3D" id="1.50.10.10">
    <property type="match status" value="1"/>
</dbReference>
<comment type="caution">
    <text evidence="4">The sequence shown here is derived from an EMBL/GenBank/DDBJ whole genome shotgun (WGS) entry which is preliminary data.</text>
</comment>
<feature type="domain" description="Glycosyl hydrolase family 95 catalytic" evidence="3">
    <location>
        <begin position="265"/>
        <end position="673"/>
    </location>
</feature>
<dbReference type="InterPro" id="IPR054363">
    <property type="entry name" value="GH95_cat"/>
</dbReference>
<dbReference type="Pfam" id="PF21307">
    <property type="entry name" value="Glyco_hydro_95_C"/>
    <property type="match status" value="1"/>
</dbReference>
<dbReference type="GO" id="GO:0016787">
    <property type="term" value="F:hydrolase activity"/>
    <property type="evidence" value="ECO:0007669"/>
    <property type="project" value="UniProtKB-KW"/>
</dbReference>
<gene>
    <name evidence="4" type="ORF">ACFPPD_19815</name>
</gene>
<dbReference type="Pfam" id="PF22124">
    <property type="entry name" value="Glyco_hydro_95_cat"/>
    <property type="match status" value="1"/>
</dbReference>
<organism evidence="4 5">
    <name type="scientific">Cohnella suwonensis</name>
    <dbReference type="NCBI Taxonomy" id="696072"/>
    <lineage>
        <taxon>Bacteria</taxon>
        <taxon>Bacillati</taxon>
        <taxon>Bacillota</taxon>
        <taxon>Bacilli</taxon>
        <taxon>Bacillales</taxon>
        <taxon>Paenibacillaceae</taxon>
        <taxon>Cohnella</taxon>
    </lineage>
</organism>
<feature type="domain" description="Glycosyl hydrolase family 95 N-terminal" evidence="1">
    <location>
        <begin position="10"/>
        <end position="245"/>
    </location>
</feature>
<dbReference type="InterPro" id="IPR027414">
    <property type="entry name" value="GH95_N_dom"/>
</dbReference>